<organism evidence="2 3">
    <name type="scientific">Datura stramonium</name>
    <name type="common">Jimsonweed</name>
    <name type="synonym">Common thornapple</name>
    <dbReference type="NCBI Taxonomy" id="4076"/>
    <lineage>
        <taxon>Eukaryota</taxon>
        <taxon>Viridiplantae</taxon>
        <taxon>Streptophyta</taxon>
        <taxon>Embryophyta</taxon>
        <taxon>Tracheophyta</taxon>
        <taxon>Spermatophyta</taxon>
        <taxon>Magnoliopsida</taxon>
        <taxon>eudicotyledons</taxon>
        <taxon>Gunneridae</taxon>
        <taxon>Pentapetalae</taxon>
        <taxon>asterids</taxon>
        <taxon>lamiids</taxon>
        <taxon>Solanales</taxon>
        <taxon>Solanaceae</taxon>
        <taxon>Solanoideae</taxon>
        <taxon>Datureae</taxon>
        <taxon>Datura</taxon>
    </lineage>
</organism>
<evidence type="ECO:0000256" key="1">
    <source>
        <dbReference type="SAM" id="MobiDB-lite"/>
    </source>
</evidence>
<dbReference type="EMBL" id="JACEIK010001048">
    <property type="protein sequence ID" value="MCD7465422.1"/>
    <property type="molecule type" value="Genomic_DNA"/>
</dbReference>
<feature type="region of interest" description="Disordered" evidence="1">
    <location>
        <begin position="32"/>
        <end position="84"/>
    </location>
</feature>
<evidence type="ECO:0000313" key="2">
    <source>
        <dbReference type="EMBL" id="MCD7465422.1"/>
    </source>
</evidence>
<proteinExistence type="predicted"/>
<feature type="compositionally biased region" description="Low complexity" evidence="1">
    <location>
        <begin position="63"/>
        <end position="74"/>
    </location>
</feature>
<keyword evidence="3" id="KW-1185">Reference proteome</keyword>
<name>A0ABS8T4C6_DATST</name>
<dbReference type="Proteomes" id="UP000823775">
    <property type="component" value="Unassembled WGS sequence"/>
</dbReference>
<feature type="non-terminal residue" evidence="2">
    <location>
        <position position="105"/>
    </location>
</feature>
<gene>
    <name evidence="2" type="ORF">HAX54_001262</name>
</gene>
<reference evidence="2 3" key="1">
    <citation type="journal article" date="2021" name="BMC Genomics">
        <title>Datura genome reveals duplications of psychoactive alkaloid biosynthetic genes and high mutation rate following tissue culture.</title>
        <authorList>
            <person name="Rajewski A."/>
            <person name="Carter-House D."/>
            <person name="Stajich J."/>
            <person name="Litt A."/>
        </authorList>
    </citation>
    <scope>NUCLEOTIDE SEQUENCE [LARGE SCALE GENOMIC DNA]</scope>
    <source>
        <strain evidence="2">AR-01</strain>
    </source>
</reference>
<sequence>MATRVLAVVVAHNNRRLQHSLQLAPLLFGPARIGKGGASGSQSQSHNTSNRYPACPKCGENHPVAPASQPAQQANTSSTDGGQHQKCFYALSSFHEQESSPDVVT</sequence>
<protein>
    <submittedName>
        <fullName evidence="2">Uncharacterized protein</fullName>
    </submittedName>
</protein>
<accession>A0ABS8T4C6</accession>
<evidence type="ECO:0000313" key="3">
    <source>
        <dbReference type="Proteomes" id="UP000823775"/>
    </source>
</evidence>
<comment type="caution">
    <text evidence="2">The sequence shown here is derived from an EMBL/GenBank/DDBJ whole genome shotgun (WGS) entry which is preliminary data.</text>
</comment>